<protein>
    <recommendedName>
        <fullName evidence="5">HotDog ACOT-type domain-containing protein</fullName>
    </recommendedName>
</protein>
<feature type="domain" description="HotDog ACOT-type" evidence="5">
    <location>
        <begin position="131"/>
        <end position="264"/>
    </location>
</feature>
<dbReference type="Proteomes" id="UP000245771">
    <property type="component" value="Unassembled WGS sequence"/>
</dbReference>
<dbReference type="InParanoid" id="A0A316VCY4"/>
<dbReference type="InterPro" id="IPR029069">
    <property type="entry name" value="HotDog_dom_sf"/>
</dbReference>
<keyword evidence="7" id="KW-1185">Reference proteome</keyword>
<proteinExistence type="inferred from homology"/>
<gene>
    <name evidence="6" type="ORF">FA14DRAFT_164321</name>
</gene>
<dbReference type="SUPFAM" id="SSF54637">
    <property type="entry name" value="Thioesterase/thiol ester dehydrase-isomerase"/>
    <property type="match status" value="2"/>
</dbReference>
<keyword evidence="2" id="KW-0677">Repeat</keyword>
<evidence type="ECO:0000256" key="2">
    <source>
        <dbReference type="ARBA" id="ARBA00022737"/>
    </source>
</evidence>
<evidence type="ECO:0000259" key="5">
    <source>
        <dbReference type="PROSITE" id="PS51770"/>
    </source>
</evidence>
<dbReference type="PANTHER" id="PTHR12655">
    <property type="entry name" value="ACYL-COA THIOESTERASE"/>
    <property type="match status" value="1"/>
</dbReference>
<dbReference type="GeneID" id="37021659"/>
<evidence type="ECO:0000256" key="1">
    <source>
        <dbReference type="ARBA" id="ARBA00010458"/>
    </source>
</evidence>
<keyword evidence="4" id="KW-0809">Transit peptide</keyword>
<dbReference type="PROSITE" id="PS51770">
    <property type="entry name" value="HOTDOG_ACOT"/>
    <property type="match status" value="2"/>
</dbReference>
<accession>A0A316VCY4</accession>
<keyword evidence="3" id="KW-0378">Hydrolase</keyword>
<dbReference type="GO" id="GO:0006637">
    <property type="term" value="P:acyl-CoA metabolic process"/>
    <property type="evidence" value="ECO:0007669"/>
    <property type="project" value="TreeGrafter"/>
</dbReference>
<name>A0A316VCY4_9BASI</name>
<dbReference type="EMBL" id="KZ819603">
    <property type="protein sequence ID" value="PWN35422.1"/>
    <property type="molecule type" value="Genomic_DNA"/>
</dbReference>
<reference evidence="6 7" key="1">
    <citation type="journal article" date="2018" name="Mol. Biol. Evol.">
        <title>Broad Genomic Sampling Reveals a Smut Pathogenic Ancestry of the Fungal Clade Ustilaginomycotina.</title>
        <authorList>
            <person name="Kijpornyongpan T."/>
            <person name="Mondo S.J."/>
            <person name="Barry K."/>
            <person name="Sandor L."/>
            <person name="Lee J."/>
            <person name="Lipzen A."/>
            <person name="Pangilinan J."/>
            <person name="LaButti K."/>
            <person name="Hainaut M."/>
            <person name="Henrissat B."/>
            <person name="Grigoriev I.V."/>
            <person name="Spatafora J.W."/>
            <person name="Aime M.C."/>
        </authorList>
    </citation>
    <scope>NUCLEOTIDE SEQUENCE [LARGE SCALE GENOMIC DNA]</scope>
    <source>
        <strain evidence="6 7">MCA 3882</strain>
    </source>
</reference>
<dbReference type="PANTHER" id="PTHR12655:SF0">
    <property type="entry name" value="ACYL-COENZYME A THIOESTERASE 9, MITOCHONDRIAL"/>
    <property type="match status" value="1"/>
</dbReference>
<dbReference type="CDD" id="cd03442">
    <property type="entry name" value="BFIT_BACH"/>
    <property type="match status" value="2"/>
</dbReference>
<evidence type="ECO:0000256" key="3">
    <source>
        <dbReference type="ARBA" id="ARBA00022801"/>
    </source>
</evidence>
<comment type="similarity">
    <text evidence="1">Belongs to the acyl coenzyme A hydrolase family.</text>
</comment>
<dbReference type="OrthoDB" id="331699at2759"/>
<dbReference type="AlphaFoldDB" id="A0A316VCY4"/>
<dbReference type="GO" id="GO:0047617">
    <property type="term" value="F:fatty acyl-CoA hydrolase activity"/>
    <property type="evidence" value="ECO:0007669"/>
    <property type="project" value="TreeGrafter"/>
</dbReference>
<feature type="domain" description="HotDog ACOT-type" evidence="5">
    <location>
        <begin position="346"/>
        <end position="471"/>
    </location>
</feature>
<dbReference type="InterPro" id="IPR033120">
    <property type="entry name" value="HOTDOG_ACOT"/>
</dbReference>
<evidence type="ECO:0000313" key="6">
    <source>
        <dbReference type="EMBL" id="PWN35422.1"/>
    </source>
</evidence>
<organism evidence="6 7">
    <name type="scientific">Meira miltonrushii</name>
    <dbReference type="NCBI Taxonomy" id="1280837"/>
    <lineage>
        <taxon>Eukaryota</taxon>
        <taxon>Fungi</taxon>
        <taxon>Dikarya</taxon>
        <taxon>Basidiomycota</taxon>
        <taxon>Ustilaginomycotina</taxon>
        <taxon>Exobasidiomycetes</taxon>
        <taxon>Exobasidiales</taxon>
        <taxon>Brachybasidiaceae</taxon>
        <taxon>Meira</taxon>
    </lineage>
</organism>
<dbReference type="Gene3D" id="3.10.129.10">
    <property type="entry name" value="Hotdog Thioesterase"/>
    <property type="match status" value="2"/>
</dbReference>
<evidence type="ECO:0000313" key="7">
    <source>
        <dbReference type="Proteomes" id="UP000245771"/>
    </source>
</evidence>
<dbReference type="GO" id="GO:0005739">
    <property type="term" value="C:mitochondrion"/>
    <property type="evidence" value="ECO:0007669"/>
    <property type="project" value="TreeGrafter"/>
</dbReference>
<sequence>MYSIGYVSHGSKPPAVALAASAIENGVGFDDLFEDDEEDILIVRCCTRLFRSSPAYTQQSEIATPLQERDNVRNILSLAQEVRKEWVSKSWNDVVHAKTLQANTSISSKAKLQLSQELEQKLQKPKRMMQSYSSFPLRFRDEPEVLEGYISSWGGIRIGKVLEDLDSLAGEASYKHVLGSRPTESDHEMNPIFIVTASVDRLDLLEHLRADRNYRLNGMVIYVGSSSMEVLVTVEDVTDVKDGKSDAARAVLTGRFTMATRNAATGKAQSIPPLQIQNSAEEQLFAQGQAHKQRKRFEAQTSLEKVPPTSDEATLLHQLWLAEEAKKSKAITDKSLDTESKSVYIEDTQLASVSFMHPQQRNVHMKIFGGYLMRSAYELAYMNAITFANGKPVKFLSLDALSFHLPVSIGAILSLTSRITYTSGSTPHTTEQNEQSSIASVVVLAEVVDTKTGEKKRSNTFHFSFDFGPDAKKVLPESYRDSIAFLEGKRRVDLGNELRRISQPA</sequence>
<dbReference type="STRING" id="1280837.A0A316VCY4"/>
<evidence type="ECO:0000256" key="4">
    <source>
        <dbReference type="ARBA" id="ARBA00022946"/>
    </source>
</evidence>
<dbReference type="RefSeq" id="XP_025355724.1">
    <property type="nucleotide sequence ID" value="XM_025499878.1"/>
</dbReference>